<sequence length="191" mass="21416">MQNRNQRNRVDRGRRGLLKAAAACATTIITPPAFSTTSVPAREEHVRELAFYGLHTGESLRTSYWEEGHYIPEALDAVDYILRDHRSSEVKRIDLGLLDLLWAIQQRVDGRGTFHVISGYRSPSTNEALRATSGGIAKYSLHKVGKAIDIRLPGTPTQRLKQAAVALKRGGVGYYPESDFIHVDTGRVRYW</sequence>
<dbReference type="AlphaFoldDB" id="A0A1G5Q8F8"/>
<dbReference type="STRING" id="415747.SAMN03097708_01617"/>
<accession>A0A1G5Q8F8</accession>
<dbReference type="PROSITE" id="PS51318">
    <property type="entry name" value="TAT"/>
    <property type="match status" value="1"/>
</dbReference>
<evidence type="ECO:0000256" key="11">
    <source>
        <dbReference type="ARBA" id="ARBA00093666"/>
    </source>
</evidence>
<keyword evidence="6" id="KW-0378">Hydrolase</keyword>
<evidence type="ECO:0000256" key="3">
    <source>
        <dbReference type="ARBA" id="ARBA00022670"/>
    </source>
</evidence>
<keyword evidence="3" id="KW-0645">Protease</keyword>
<dbReference type="SUPFAM" id="SSF55166">
    <property type="entry name" value="Hedgehog/DD-peptidase"/>
    <property type="match status" value="1"/>
</dbReference>
<dbReference type="InterPro" id="IPR006311">
    <property type="entry name" value="TAT_signal"/>
</dbReference>
<name>A0A1G5Q8F8_9GAMM</name>
<dbReference type="EMBL" id="FMWD01000004">
    <property type="protein sequence ID" value="SCZ58144.1"/>
    <property type="molecule type" value="Genomic_DNA"/>
</dbReference>
<keyword evidence="4" id="KW-0479">Metal-binding</keyword>
<comment type="cofactor">
    <cofactor evidence="1">
        <name>Zn(2+)</name>
        <dbReference type="ChEBI" id="CHEBI:29105"/>
    </cofactor>
</comment>
<dbReference type="InterPro" id="IPR010275">
    <property type="entry name" value="MepK"/>
</dbReference>
<evidence type="ECO:0000256" key="4">
    <source>
        <dbReference type="ARBA" id="ARBA00022723"/>
    </source>
</evidence>
<keyword evidence="9" id="KW-0961">Cell wall biogenesis/degradation</keyword>
<evidence type="ECO:0000313" key="13">
    <source>
        <dbReference type="Proteomes" id="UP000199648"/>
    </source>
</evidence>
<keyword evidence="8" id="KW-0482">Metalloprotease</keyword>
<proteinExistence type="inferred from homology"/>
<dbReference type="InterPro" id="IPR009045">
    <property type="entry name" value="Zn_M74/Hedgehog-like"/>
</dbReference>
<evidence type="ECO:0000256" key="2">
    <source>
        <dbReference type="ARBA" id="ARBA00004776"/>
    </source>
</evidence>
<evidence type="ECO:0000256" key="7">
    <source>
        <dbReference type="ARBA" id="ARBA00022833"/>
    </source>
</evidence>
<protein>
    <recommendedName>
        <fullName evidence="11">Murein endopeptidase K</fullName>
    </recommendedName>
</protein>
<evidence type="ECO:0000313" key="12">
    <source>
        <dbReference type="EMBL" id="SCZ58144.1"/>
    </source>
</evidence>
<comment type="similarity">
    <text evidence="10">Belongs to the peptidase M15 family.</text>
</comment>
<dbReference type="Proteomes" id="UP000199648">
    <property type="component" value="Unassembled WGS sequence"/>
</dbReference>
<evidence type="ECO:0000256" key="9">
    <source>
        <dbReference type="ARBA" id="ARBA00023316"/>
    </source>
</evidence>
<reference evidence="12 13" key="1">
    <citation type="submission" date="2016-10" db="EMBL/GenBank/DDBJ databases">
        <authorList>
            <person name="de Groot N.N."/>
        </authorList>
    </citation>
    <scope>NUCLEOTIDE SEQUENCE [LARGE SCALE GENOMIC DNA]</scope>
    <source>
        <strain evidence="12 13">HLD2</strain>
    </source>
</reference>
<keyword evidence="5" id="KW-0732">Signal</keyword>
<dbReference type="GO" id="GO:0071555">
    <property type="term" value="P:cell wall organization"/>
    <property type="evidence" value="ECO:0007669"/>
    <property type="project" value="UniProtKB-KW"/>
</dbReference>
<comment type="pathway">
    <text evidence="2">Cell wall biogenesis; cell wall polysaccharide biosynthesis.</text>
</comment>
<gene>
    <name evidence="12" type="ORF">SAMN03097708_01617</name>
</gene>
<evidence type="ECO:0000256" key="1">
    <source>
        <dbReference type="ARBA" id="ARBA00001947"/>
    </source>
</evidence>
<dbReference type="PANTHER" id="PTHR37425:SF1">
    <property type="entry name" value="OUTER MEMBRANE PROTEIN"/>
    <property type="match status" value="1"/>
</dbReference>
<keyword evidence="13" id="KW-1185">Reference proteome</keyword>
<dbReference type="Gene3D" id="3.30.1380.10">
    <property type="match status" value="1"/>
</dbReference>
<evidence type="ECO:0000256" key="6">
    <source>
        <dbReference type="ARBA" id="ARBA00022801"/>
    </source>
</evidence>
<dbReference type="PANTHER" id="PTHR37425">
    <property type="match status" value="1"/>
</dbReference>
<dbReference type="GO" id="GO:0008237">
    <property type="term" value="F:metallopeptidase activity"/>
    <property type="evidence" value="ECO:0007669"/>
    <property type="project" value="UniProtKB-KW"/>
</dbReference>
<evidence type="ECO:0000256" key="5">
    <source>
        <dbReference type="ARBA" id="ARBA00022729"/>
    </source>
</evidence>
<evidence type="ECO:0000256" key="8">
    <source>
        <dbReference type="ARBA" id="ARBA00023049"/>
    </source>
</evidence>
<dbReference type="CDD" id="cd14844">
    <property type="entry name" value="Zn-DD-carboxypeptidase_like"/>
    <property type="match status" value="1"/>
</dbReference>
<dbReference type="Pfam" id="PF05951">
    <property type="entry name" value="Peptidase_M15_2"/>
    <property type="match status" value="1"/>
</dbReference>
<organism evidence="12 13">
    <name type="scientific">Thiohalomonas denitrificans</name>
    <dbReference type="NCBI Taxonomy" id="415747"/>
    <lineage>
        <taxon>Bacteria</taxon>
        <taxon>Pseudomonadati</taxon>
        <taxon>Pseudomonadota</taxon>
        <taxon>Gammaproteobacteria</taxon>
        <taxon>Thiohalomonadales</taxon>
        <taxon>Thiohalomonadaceae</taxon>
        <taxon>Thiohalomonas</taxon>
    </lineage>
</organism>
<dbReference type="GO" id="GO:0006508">
    <property type="term" value="P:proteolysis"/>
    <property type="evidence" value="ECO:0007669"/>
    <property type="project" value="UniProtKB-KW"/>
</dbReference>
<dbReference type="OrthoDB" id="9782994at2"/>
<keyword evidence="7" id="KW-0862">Zinc</keyword>
<evidence type="ECO:0000256" key="10">
    <source>
        <dbReference type="ARBA" id="ARBA00093448"/>
    </source>
</evidence>
<dbReference type="GO" id="GO:0046872">
    <property type="term" value="F:metal ion binding"/>
    <property type="evidence" value="ECO:0007669"/>
    <property type="project" value="UniProtKB-KW"/>
</dbReference>